<dbReference type="AlphaFoldDB" id="A0A6L9SG77"/>
<sequence>MTSTKGRAEAVLDRHGQTFAEQAGIKLADRPSPLYRLLVLSTLLSARISSDIAVSAARELSKAGFRTPQKMAGATWQQRVDALGRGHYRRYDERTSSMLGDGAELLLDRYGGDLRRLHDDTAGVDELERRLQEFPGIGPSGAAIFCREVQGVWPDVHPYVDSRARDGAERLGLPKSAEKLAEMVSKDDFPRLVAACLRASRDKSVVDDVKKAAGDD</sequence>
<gene>
    <name evidence="1" type="ORF">G1H10_26115</name>
</gene>
<dbReference type="EMBL" id="JAAGOA010000024">
    <property type="protein sequence ID" value="NEE03648.1"/>
    <property type="molecule type" value="Genomic_DNA"/>
</dbReference>
<dbReference type="RefSeq" id="WP_163743495.1">
    <property type="nucleotide sequence ID" value="NZ_JAAGOA010000024.1"/>
</dbReference>
<comment type="caution">
    <text evidence="1">The sequence shown here is derived from an EMBL/GenBank/DDBJ whole genome shotgun (WGS) entry which is preliminary data.</text>
</comment>
<dbReference type="SUPFAM" id="SSF48150">
    <property type="entry name" value="DNA-glycosylase"/>
    <property type="match status" value="1"/>
</dbReference>
<reference evidence="1 2" key="1">
    <citation type="submission" date="2020-02" db="EMBL/GenBank/DDBJ databases">
        <authorList>
            <person name="Li X.-J."/>
            <person name="Han X.-M."/>
        </authorList>
    </citation>
    <scope>NUCLEOTIDE SEQUENCE [LARGE SCALE GENOMIC DNA]</scope>
    <source>
        <strain evidence="1 2">CCTCC AB 2017055</strain>
    </source>
</reference>
<organism evidence="1 2">
    <name type="scientific">Phytoactinopolyspora halotolerans</name>
    <dbReference type="NCBI Taxonomy" id="1981512"/>
    <lineage>
        <taxon>Bacteria</taxon>
        <taxon>Bacillati</taxon>
        <taxon>Actinomycetota</taxon>
        <taxon>Actinomycetes</taxon>
        <taxon>Jiangellales</taxon>
        <taxon>Jiangellaceae</taxon>
        <taxon>Phytoactinopolyspora</taxon>
    </lineage>
</organism>
<dbReference type="InterPro" id="IPR011257">
    <property type="entry name" value="DNA_glycosylase"/>
</dbReference>
<keyword evidence="2" id="KW-1185">Reference proteome</keyword>
<dbReference type="Proteomes" id="UP000475214">
    <property type="component" value="Unassembled WGS sequence"/>
</dbReference>
<dbReference type="Gene3D" id="1.10.1670.10">
    <property type="entry name" value="Helix-hairpin-Helix base-excision DNA repair enzymes (C-terminal)"/>
    <property type="match status" value="1"/>
</dbReference>
<dbReference type="GO" id="GO:0006281">
    <property type="term" value="P:DNA repair"/>
    <property type="evidence" value="ECO:0007669"/>
    <property type="project" value="InterPro"/>
</dbReference>
<dbReference type="Gene3D" id="1.10.340.30">
    <property type="entry name" value="Hypothetical protein, domain 2"/>
    <property type="match status" value="1"/>
</dbReference>
<keyword evidence="1" id="KW-0378">Hydrolase</keyword>
<evidence type="ECO:0000313" key="2">
    <source>
        <dbReference type="Proteomes" id="UP000475214"/>
    </source>
</evidence>
<evidence type="ECO:0000313" key="1">
    <source>
        <dbReference type="EMBL" id="NEE03648.1"/>
    </source>
</evidence>
<protein>
    <submittedName>
        <fullName evidence="1">Endonuclease</fullName>
    </submittedName>
</protein>
<keyword evidence="1" id="KW-0255">Endonuclease</keyword>
<dbReference type="InterPro" id="IPR023170">
    <property type="entry name" value="HhH_base_excis_C"/>
</dbReference>
<dbReference type="GO" id="GO:0004519">
    <property type="term" value="F:endonuclease activity"/>
    <property type="evidence" value="ECO:0007669"/>
    <property type="project" value="UniProtKB-KW"/>
</dbReference>
<proteinExistence type="predicted"/>
<name>A0A6L9SG77_9ACTN</name>
<accession>A0A6L9SG77</accession>
<keyword evidence="1" id="KW-0540">Nuclease</keyword>